<comment type="caution">
    <text evidence="2">The sequence shown here is derived from an EMBL/GenBank/DDBJ whole genome shotgun (WGS) entry which is preliminary data.</text>
</comment>
<accession>A0ABQ5FGK1</accession>
<protein>
    <submittedName>
        <fullName evidence="2">Reverse transcriptase domain-containing protein</fullName>
    </submittedName>
</protein>
<dbReference type="GO" id="GO:0003964">
    <property type="term" value="F:RNA-directed DNA polymerase activity"/>
    <property type="evidence" value="ECO:0007669"/>
    <property type="project" value="UniProtKB-KW"/>
</dbReference>
<dbReference type="SUPFAM" id="SSF53098">
    <property type="entry name" value="Ribonuclease H-like"/>
    <property type="match status" value="1"/>
</dbReference>
<dbReference type="InterPro" id="IPR036397">
    <property type="entry name" value="RNaseH_sf"/>
</dbReference>
<keyword evidence="2" id="KW-0695">RNA-directed DNA polymerase</keyword>
<evidence type="ECO:0000313" key="3">
    <source>
        <dbReference type="Proteomes" id="UP001151760"/>
    </source>
</evidence>
<dbReference type="Gene3D" id="3.30.420.10">
    <property type="entry name" value="Ribonuclease H-like superfamily/Ribonuclease H"/>
    <property type="match status" value="1"/>
</dbReference>
<reference evidence="2" key="2">
    <citation type="submission" date="2022-01" db="EMBL/GenBank/DDBJ databases">
        <authorList>
            <person name="Yamashiro T."/>
            <person name="Shiraishi A."/>
            <person name="Satake H."/>
            <person name="Nakayama K."/>
        </authorList>
    </citation>
    <scope>NUCLEOTIDE SEQUENCE</scope>
</reference>
<dbReference type="PANTHER" id="PTHR48475">
    <property type="entry name" value="RIBONUCLEASE H"/>
    <property type="match status" value="1"/>
</dbReference>
<reference evidence="2" key="1">
    <citation type="journal article" date="2022" name="Int. J. Mol. Sci.">
        <title>Draft Genome of Tanacetum Coccineum: Genomic Comparison of Closely Related Tanacetum-Family Plants.</title>
        <authorList>
            <person name="Yamashiro T."/>
            <person name="Shiraishi A."/>
            <person name="Nakayama K."/>
            <person name="Satake H."/>
        </authorList>
    </citation>
    <scope>NUCLEOTIDE SEQUENCE</scope>
</reference>
<dbReference type="PANTHER" id="PTHR48475:SF2">
    <property type="entry name" value="RIBONUCLEASE H"/>
    <property type="match status" value="1"/>
</dbReference>
<feature type="domain" description="RNase H type-1" evidence="1">
    <location>
        <begin position="309"/>
        <end position="372"/>
    </location>
</feature>
<name>A0ABQ5FGK1_9ASTR</name>
<organism evidence="2 3">
    <name type="scientific">Tanacetum coccineum</name>
    <dbReference type="NCBI Taxonomy" id="301880"/>
    <lineage>
        <taxon>Eukaryota</taxon>
        <taxon>Viridiplantae</taxon>
        <taxon>Streptophyta</taxon>
        <taxon>Embryophyta</taxon>
        <taxon>Tracheophyta</taxon>
        <taxon>Spermatophyta</taxon>
        <taxon>Magnoliopsida</taxon>
        <taxon>eudicotyledons</taxon>
        <taxon>Gunneridae</taxon>
        <taxon>Pentapetalae</taxon>
        <taxon>asterids</taxon>
        <taxon>campanulids</taxon>
        <taxon>Asterales</taxon>
        <taxon>Asteraceae</taxon>
        <taxon>Asteroideae</taxon>
        <taxon>Anthemideae</taxon>
        <taxon>Anthemidinae</taxon>
        <taxon>Tanacetum</taxon>
    </lineage>
</organism>
<dbReference type="Proteomes" id="UP001151760">
    <property type="component" value="Unassembled WGS sequence"/>
</dbReference>
<proteinExistence type="predicted"/>
<gene>
    <name evidence="2" type="ORF">Tco_1005874</name>
</gene>
<dbReference type="EMBL" id="BQNB010017368">
    <property type="protein sequence ID" value="GJT62341.1"/>
    <property type="molecule type" value="Genomic_DNA"/>
</dbReference>
<evidence type="ECO:0000313" key="2">
    <source>
        <dbReference type="EMBL" id="GJT62341.1"/>
    </source>
</evidence>
<keyword evidence="3" id="KW-1185">Reference proteome</keyword>
<dbReference type="InterPro" id="IPR002156">
    <property type="entry name" value="RNaseH_domain"/>
</dbReference>
<keyword evidence="2" id="KW-0808">Transferase</keyword>
<dbReference type="InterPro" id="IPR012337">
    <property type="entry name" value="RNaseH-like_sf"/>
</dbReference>
<evidence type="ECO:0000259" key="1">
    <source>
        <dbReference type="PROSITE" id="PS50879"/>
    </source>
</evidence>
<dbReference type="PROSITE" id="PS50879">
    <property type="entry name" value="RNASE_H_1"/>
    <property type="match status" value="1"/>
</dbReference>
<keyword evidence="2" id="KW-0548">Nucleotidyltransferase</keyword>
<sequence length="372" mass="41591">MQFVVHNFDRMNAMYKAFTQKLKKTPALTSTDPSVIETWNSDSDDVPSAKTKENIFVESNNGDPSKSRAAAEPMLLTNAVKGRPMVTNDFYHEPFIFKETDKDVRDLVASPFTIRIRDYDMPDNIKVPTNLRTYDGMTDPDNHLIVFMGTMDVHKLSEPACLDDPILEHCTGDNPLIITAEVGTTQIHRIYVDRGSSTEIMYENCFEQLTTEEKKTMRPLTSPLVGIAGQVSWPLRLITLLITLYDYRGHISKTVIGDFMVAIELGEHEILYKPRSVVKGQILADFLAELPTITDPQEKSIADKPGKNTSPAWTLFTDGAANLEGSGVGLILTDPSGQEVTYALWFNFRTSNNKAEYEALVAGLELTIQMEA</sequence>